<dbReference type="PANTHER" id="PTHR10953">
    <property type="entry name" value="UBIQUITIN-ACTIVATING ENZYME E1"/>
    <property type="match status" value="1"/>
</dbReference>
<gene>
    <name evidence="3" type="ORF">NATSA_11530</name>
</gene>
<dbReference type="SMART" id="SM00450">
    <property type="entry name" value="RHOD"/>
    <property type="match status" value="1"/>
</dbReference>
<evidence type="ECO:0000313" key="3">
    <source>
        <dbReference type="EMBL" id="MBP3193299.1"/>
    </source>
</evidence>
<dbReference type="Gene3D" id="3.40.250.10">
    <property type="entry name" value="Rhodanese-like domain"/>
    <property type="match status" value="1"/>
</dbReference>
<dbReference type="InterPro" id="IPR045886">
    <property type="entry name" value="ThiF/MoeB/HesA"/>
</dbReference>
<keyword evidence="4" id="KW-1185">Reference proteome</keyword>
<proteinExistence type="inferred from homology"/>
<evidence type="ECO:0000313" key="4">
    <source>
        <dbReference type="Proteomes" id="UP000673975"/>
    </source>
</evidence>
<dbReference type="GO" id="GO:0016779">
    <property type="term" value="F:nucleotidyltransferase activity"/>
    <property type="evidence" value="ECO:0007669"/>
    <property type="project" value="TreeGrafter"/>
</dbReference>
<dbReference type="GO" id="GO:0005829">
    <property type="term" value="C:cytosol"/>
    <property type="evidence" value="ECO:0007669"/>
    <property type="project" value="TreeGrafter"/>
</dbReference>
<dbReference type="SUPFAM" id="SSF69572">
    <property type="entry name" value="Activating enzymes of the ubiquitin-like proteins"/>
    <property type="match status" value="1"/>
</dbReference>
<dbReference type="Pfam" id="PF00581">
    <property type="entry name" value="Rhodanese"/>
    <property type="match status" value="1"/>
</dbReference>
<dbReference type="AlphaFoldDB" id="A0A8J7UXG5"/>
<dbReference type="InterPro" id="IPR035985">
    <property type="entry name" value="Ubiquitin-activating_enz"/>
</dbReference>
<dbReference type="RefSeq" id="WP_210512756.1">
    <property type="nucleotide sequence ID" value="NZ_JAFIDN010000009.1"/>
</dbReference>
<dbReference type="CDD" id="cd00757">
    <property type="entry name" value="ThiF_MoeB_HesA_family"/>
    <property type="match status" value="1"/>
</dbReference>
<dbReference type="Pfam" id="PF00899">
    <property type="entry name" value="ThiF"/>
    <property type="match status" value="1"/>
</dbReference>
<dbReference type="InterPro" id="IPR001763">
    <property type="entry name" value="Rhodanese-like_dom"/>
</dbReference>
<organism evidence="3 4">
    <name type="scientific">Natronogracilivirga saccharolytica</name>
    <dbReference type="NCBI Taxonomy" id="2812953"/>
    <lineage>
        <taxon>Bacteria</taxon>
        <taxon>Pseudomonadati</taxon>
        <taxon>Balneolota</taxon>
        <taxon>Balneolia</taxon>
        <taxon>Balneolales</taxon>
        <taxon>Cyclonatronaceae</taxon>
        <taxon>Natronogracilivirga</taxon>
    </lineage>
</organism>
<comment type="caution">
    <text evidence="3">The sequence shown here is derived from an EMBL/GenBank/DDBJ whole genome shotgun (WGS) entry which is preliminary data.</text>
</comment>
<dbReference type="FunFam" id="3.40.50.720:FF:000080">
    <property type="entry name" value="Thiazole biosynthesis adenylyltransferase ThiF"/>
    <property type="match status" value="1"/>
</dbReference>
<dbReference type="InterPro" id="IPR000594">
    <property type="entry name" value="ThiF_NAD_FAD-bd"/>
</dbReference>
<protein>
    <submittedName>
        <fullName evidence="3">HesA/MoeB/ThiF family protein</fullName>
    </submittedName>
</protein>
<comment type="similarity">
    <text evidence="1">Belongs to the HesA/MoeB/ThiF family.</text>
</comment>
<dbReference type="Gene3D" id="3.40.50.720">
    <property type="entry name" value="NAD(P)-binding Rossmann-like Domain"/>
    <property type="match status" value="1"/>
</dbReference>
<dbReference type="GO" id="GO:0004792">
    <property type="term" value="F:thiosulfate-cyanide sulfurtransferase activity"/>
    <property type="evidence" value="ECO:0007669"/>
    <property type="project" value="TreeGrafter"/>
</dbReference>
<reference evidence="3" key="1">
    <citation type="submission" date="2021-02" db="EMBL/GenBank/DDBJ databases">
        <title>Natronogracilivirga saccharolytica gen. nov. sp. nov. a new anaerobic, haloalkiliphilic carbohydrate-fermenting bacterium from soda lake and proposing of Cyclonatronumiaceae fam. nov. in the phylum Balneolaeota.</title>
        <authorList>
            <person name="Zhilina T.N."/>
            <person name="Sorokin D.Y."/>
            <person name="Zavarzina D.G."/>
            <person name="Toshchakov S.V."/>
            <person name="Kublanov I.V."/>
        </authorList>
    </citation>
    <scope>NUCLEOTIDE SEQUENCE</scope>
    <source>
        <strain evidence="3">Z-1702</strain>
    </source>
</reference>
<dbReference type="InterPro" id="IPR036873">
    <property type="entry name" value="Rhodanese-like_dom_sf"/>
</dbReference>
<dbReference type="EMBL" id="JAFIDN010000009">
    <property type="protein sequence ID" value="MBP3193299.1"/>
    <property type="molecule type" value="Genomic_DNA"/>
</dbReference>
<feature type="domain" description="Rhodanese" evidence="2">
    <location>
        <begin position="286"/>
        <end position="381"/>
    </location>
</feature>
<name>A0A8J7UXG5_9BACT</name>
<accession>A0A8J7UXG5</accession>
<dbReference type="PANTHER" id="PTHR10953:SF102">
    <property type="entry name" value="ADENYLYLTRANSFERASE AND SULFURTRANSFERASE MOCS3"/>
    <property type="match status" value="1"/>
</dbReference>
<dbReference type="Proteomes" id="UP000673975">
    <property type="component" value="Unassembled WGS sequence"/>
</dbReference>
<dbReference type="CDD" id="cd00158">
    <property type="entry name" value="RHOD"/>
    <property type="match status" value="1"/>
</dbReference>
<dbReference type="PROSITE" id="PS50206">
    <property type="entry name" value="RHODANESE_3"/>
    <property type="match status" value="1"/>
</dbReference>
<evidence type="ECO:0000256" key="1">
    <source>
        <dbReference type="ARBA" id="ARBA00009919"/>
    </source>
</evidence>
<evidence type="ECO:0000259" key="2">
    <source>
        <dbReference type="PROSITE" id="PS50206"/>
    </source>
</evidence>
<dbReference type="GO" id="GO:0008146">
    <property type="term" value="F:sulfotransferase activity"/>
    <property type="evidence" value="ECO:0007669"/>
    <property type="project" value="TreeGrafter"/>
</dbReference>
<dbReference type="GO" id="GO:0008641">
    <property type="term" value="F:ubiquitin-like modifier activating enzyme activity"/>
    <property type="evidence" value="ECO:0007669"/>
    <property type="project" value="InterPro"/>
</dbReference>
<sequence>MNLPENRYRPDWKNRYSRQIGVPGVGEIGQGRLAGASVLVIGAGGLGIPIVQYLASAGVGRLGIADNDVVSLSNLQRQPAYRESDVGQKKTEGIARMVRALNSSMVLDVHDMRVSESNIRSLVRDYDIVADATDNFAARYGINDACVLENKPMVYGSVFRYEGQVAVFNVQNGKGEFGPNFRDLFPKPPPPELAPNCAEAGVFGALPGIIGSIQAMEIIKWIIGTGDLLDGRMLLFDGARMSSDSITIPDTGARHEIHSVQFTDAACASDDVALISPEILYKWKKDGKEFVLIDVREDHEREAVHIGGHHIPQTTHSENSEHPDELTRVVRPDIPVVFYCRSGARSRQTVLQLQSSGDYPHLYNLEGGILAWIDRIDPNLPSC</sequence>